<dbReference type="SUPFAM" id="SSF141868">
    <property type="entry name" value="EAL domain-like"/>
    <property type="match status" value="1"/>
</dbReference>
<protein>
    <submittedName>
        <fullName evidence="4">Bifunctional diguanylate cyclase/phosphodiesterase</fullName>
    </submittedName>
</protein>
<sequence length="923" mass="103465">MSSLANVTAKTICPQISSTTPRIMAVFNKRICVASVMTTPTEQPIFLQQIKANLEQCCKNLYTELYKLLKLNGMTKYFTQSAANLAYFGILLFFAAITLLGFLDIVITPASMLMNVISDYMLIVSAVAFLILYGLFRWRTPKQLQFVGPILTSLGITAFIILQLVVWGVLPAPEAARFSNPFTLALASVMLLTFFLALTIRHNYPYLKIDASWATLRLLSFIILLGVLVWYAMSARIVYLETKNALTKIQLIGNMIDSRFIDQIKALERIKQRVERADTYATDELLATDMPAYITDYEIIEGMLILDEQQRPIVTSAFAEPFWQLHMRTSEGIKNWLAQPSETTRIAANGSSLNTQTPIVMMAVPLKSKTDAKQLVALLNLNGLVAAEYLDYLSAIKTFMAFNPEVLVAMQGSTDGTYTLHRLQQTYPHSVNDKVTLITGIEHDFYSVLIDYTPLHEATRLQQMLLWLTGAFAFIYILAADTTKRLRAESKKLASMARYDELTGYLRRDAFNQDTQSMMIDCEGCRRAVLFVNLDKFNSINDGLGHRMGDHVLKLTAQRIRSAAQGADVFARFSNDEFIVYYRDTTAHQLKKDAAAVIKAVAEVFAVEDLSVHLTASIGIAVATQAQIDTEQLVQFADIAMDKAKAAGGNQYAIYQSDMQDSHEQLVAIRTQLQVAMNQDQLEAYYQPIFSAETGRIVSVESLVRWRKDGSFISPALFIPIAEQTGQVIQLGEQMLQKVIRDLSENAELQKLTVAVNVSPHQLARANFVNDLVSQIKRHKLSPQQLTIELTEAVMSEAGQTEERLRQLREHGLHVAIDDFGTGFSSLAYLTRQPADIIKIDRAFTLGVEAEGKQRNLLSKMIEMCQQLDKVVVVEGVETAEQVELFKALGVDRLQGFYFAKPMPLSQLIELLRSNVTTPDEDQ</sequence>
<dbReference type="PANTHER" id="PTHR33121">
    <property type="entry name" value="CYCLIC DI-GMP PHOSPHODIESTERASE PDEF"/>
    <property type="match status" value="1"/>
</dbReference>
<feature type="domain" description="GGDEF" evidence="3">
    <location>
        <begin position="525"/>
        <end position="657"/>
    </location>
</feature>
<evidence type="ECO:0000256" key="1">
    <source>
        <dbReference type="SAM" id="Phobius"/>
    </source>
</evidence>
<gene>
    <name evidence="4" type="ORF">CWE21_06820</name>
</gene>
<feature type="transmembrane region" description="Helical" evidence="1">
    <location>
        <begin position="85"/>
        <end position="108"/>
    </location>
</feature>
<dbReference type="Gene3D" id="3.20.20.450">
    <property type="entry name" value="EAL domain"/>
    <property type="match status" value="1"/>
</dbReference>
<feature type="domain" description="EAL" evidence="2">
    <location>
        <begin position="666"/>
        <end position="916"/>
    </location>
</feature>
<feature type="transmembrane region" description="Helical" evidence="1">
    <location>
        <begin position="182"/>
        <end position="200"/>
    </location>
</feature>
<dbReference type="InterPro" id="IPR043128">
    <property type="entry name" value="Rev_trsase/Diguanyl_cyclase"/>
</dbReference>
<dbReference type="PANTHER" id="PTHR33121:SF70">
    <property type="entry name" value="SIGNALING PROTEIN YKOW"/>
    <property type="match status" value="1"/>
</dbReference>
<dbReference type="Pfam" id="PF00563">
    <property type="entry name" value="EAL"/>
    <property type="match status" value="1"/>
</dbReference>
<dbReference type="CDD" id="cd01948">
    <property type="entry name" value="EAL"/>
    <property type="match status" value="1"/>
</dbReference>
<comment type="caution">
    <text evidence="4">The sequence shown here is derived from an EMBL/GenBank/DDBJ whole genome shotgun (WGS) entry which is preliminary data.</text>
</comment>
<reference evidence="5" key="1">
    <citation type="journal article" date="2018" name="Front. Microbiol.">
        <title>Genome-Based Analysis Reveals the Taxonomy and Diversity of the Family Idiomarinaceae.</title>
        <authorList>
            <person name="Liu Y."/>
            <person name="Lai Q."/>
            <person name="Shao Z."/>
        </authorList>
    </citation>
    <scope>NUCLEOTIDE SEQUENCE [LARGE SCALE GENOMIC DNA]</scope>
    <source>
        <strain evidence="5">SW15</strain>
    </source>
</reference>
<dbReference type="Proteomes" id="UP000286678">
    <property type="component" value="Unassembled WGS sequence"/>
</dbReference>
<feature type="transmembrane region" description="Helical" evidence="1">
    <location>
        <begin position="150"/>
        <end position="170"/>
    </location>
</feature>
<dbReference type="SUPFAM" id="SSF55073">
    <property type="entry name" value="Nucleotide cyclase"/>
    <property type="match status" value="1"/>
</dbReference>
<evidence type="ECO:0000313" key="5">
    <source>
        <dbReference type="Proteomes" id="UP000286678"/>
    </source>
</evidence>
<dbReference type="NCBIfam" id="TIGR00254">
    <property type="entry name" value="GGDEF"/>
    <property type="match status" value="1"/>
</dbReference>
<accession>A0A432XHP9</accession>
<dbReference type="EMBL" id="PIPT01000004">
    <property type="protein sequence ID" value="RUO48253.1"/>
    <property type="molecule type" value="Genomic_DNA"/>
</dbReference>
<dbReference type="InterPro" id="IPR035919">
    <property type="entry name" value="EAL_sf"/>
</dbReference>
<dbReference type="PROSITE" id="PS50887">
    <property type="entry name" value="GGDEF"/>
    <property type="match status" value="1"/>
</dbReference>
<dbReference type="CDD" id="cd01949">
    <property type="entry name" value="GGDEF"/>
    <property type="match status" value="1"/>
</dbReference>
<name>A0A432XHP9_9GAMM</name>
<proteinExistence type="predicted"/>
<dbReference type="Pfam" id="PF00990">
    <property type="entry name" value="GGDEF"/>
    <property type="match status" value="1"/>
</dbReference>
<keyword evidence="1" id="KW-1133">Transmembrane helix</keyword>
<dbReference type="InterPro" id="IPR000160">
    <property type="entry name" value="GGDEF_dom"/>
</dbReference>
<dbReference type="InterPro" id="IPR029787">
    <property type="entry name" value="Nucleotide_cyclase"/>
</dbReference>
<evidence type="ECO:0000313" key="4">
    <source>
        <dbReference type="EMBL" id="RUO48253.1"/>
    </source>
</evidence>
<keyword evidence="1" id="KW-0812">Transmembrane</keyword>
<evidence type="ECO:0000259" key="3">
    <source>
        <dbReference type="PROSITE" id="PS50887"/>
    </source>
</evidence>
<organism evidence="4 5">
    <name type="scientific">Pseudidiomarina aquimaris</name>
    <dbReference type="NCBI Taxonomy" id="641841"/>
    <lineage>
        <taxon>Bacteria</taxon>
        <taxon>Pseudomonadati</taxon>
        <taxon>Pseudomonadota</taxon>
        <taxon>Gammaproteobacteria</taxon>
        <taxon>Alteromonadales</taxon>
        <taxon>Idiomarinaceae</taxon>
        <taxon>Pseudidiomarina</taxon>
    </lineage>
</organism>
<dbReference type="GO" id="GO:0071111">
    <property type="term" value="F:cyclic-guanylate-specific phosphodiesterase activity"/>
    <property type="evidence" value="ECO:0007669"/>
    <property type="project" value="InterPro"/>
</dbReference>
<feature type="transmembrane region" description="Helical" evidence="1">
    <location>
        <begin position="212"/>
        <end position="233"/>
    </location>
</feature>
<dbReference type="InterPro" id="IPR050706">
    <property type="entry name" value="Cyclic-di-GMP_PDE-like"/>
</dbReference>
<dbReference type="InterPro" id="IPR001633">
    <property type="entry name" value="EAL_dom"/>
</dbReference>
<dbReference type="SMART" id="SM00052">
    <property type="entry name" value="EAL"/>
    <property type="match status" value="1"/>
</dbReference>
<evidence type="ECO:0000259" key="2">
    <source>
        <dbReference type="PROSITE" id="PS50883"/>
    </source>
</evidence>
<dbReference type="AlphaFoldDB" id="A0A432XHP9"/>
<keyword evidence="1" id="KW-0472">Membrane</keyword>
<keyword evidence="5" id="KW-1185">Reference proteome</keyword>
<dbReference type="OrthoDB" id="6231285at2"/>
<feature type="transmembrane region" description="Helical" evidence="1">
    <location>
        <begin position="120"/>
        <end position="138"/>
    </location>
</feature>
<dbReference type="Gene3D" id="3.30.70.270">
    <property type="match status" value="1"/>
</dbReference>
<dbReference type="SMART" id="SM00267">
    <property type="entry name" value="GGDEF"/>
    <property type="match status" value="1"/>
</dbReference>
<dbReference type="PROSITE" id="PS50883">
    <property type="entry name" value="EAL"/>
    <property type="match status" value="1"/>
</dbReference>